<dbReference type="GO" id="GO:0006412">
    <property type="term" value="P:translation"/>
    <property type="evidence" value="ECO:0007669"/>
    <property type="project" value="InterPro"/>
</dbReference>
<feature type="domain" description="Large ribosomal subunit protein uL15/eL18" evidence="5">
    <location>
        <begin position="114"/>
        <end position="204"/>
    </location>
</feature>
<dbReference type="GO" id="GO:0003735">
    <property type="term" value="F:structural constituent of ribosome"/>
    <property type="evidence" value="ECO:0007669"/>
    <property type="project" value="InterPro"/>
</dbReference>
<dbReference type="AlphaFoldDB" id="A0AAD2G0U5"/>
<sequence>MLSLCRQFSSSLAFRQTPAAACLSTSAAQSQEVVEVLKLNMLKDNPGAVKKKRRIGRGIGSSKGKTAGRGHKGQKARAGGSISIGFEGGQTKFYKLLPKRGFTNKRHKTDMLAINLGTIQDYVDMGRLTPTGGGGVDGGDGDNNKIVTLKDLCDAGICTHSSIKHGVKLLAKGKERLKTPLQLEVSRASTHAIEAMEAIGGEVTTVHYNRLALRALLKPNKFIILPKFARPPPKWQPYYTNWDANRGYLSVQAQMRSLLKERPELEEAFAKALEERRSNLATSGTASSSKDD</sequence>
<proteinExistence type="inferred from homology"/>
<dbReference type="InterPro" id="IPR005749">
    <property type="entry name" value="Ribosomal_uL15_bac-type"/>
</dbReference>
<gene>
    <name evidence="6" type="ORF">CYCCA115_LOCUS17773</name>
</gene>
<dbReference type="NCBIfam" id="TIGR01071">
    <property type="entry name" value="rplO_bact"/>
    <property type="match status" value="1"/>
</dbReference>
<evidence type="ECO:0000256" key="4">
    <source>
        <dbReference type="SAM" id="MobiDB-lite"/>
    </source>
</evidence>
<feature type="compositionally biased region" description="Basic residues" evidence="4">
    <location>
        <begin position="66"/>
        <end position="75"/>
    </location>
</feature>
<dbReference type="Pfam" id="PF00828">
    <property type="entry name" value="Ribosomal_L27A"/>
    <property type="match status" value="1"/>
</dbReference>
<protein>
    <recommendedName>
        <fullName evidence="5">Large ribosomal subunit protein uL15/eL18 domain-containing protein</fullName>
    </recommendedName>
</protein>
<dbReference type="InterPro" id="IPR036227">
    <property type="entry name" value="Ribosomal_uL15/eL18_sf"/>
</dbReference>
<dbReference type="PANTHER" id="PTHR12934:SF11">
    <property type="entry name" value="LARGE RIBOSOMAL SUBUNIT PROTEIN UL15M"/>
    <property type="match status" value="1"/>
</dbReference>
<evidence type="ECO:0000313" key="7">
    <source>
        <dbReference type="Proteomes" id="UP001295423"/>
    </source>
</evidence>
<reference evidence="6" key="1">
    <citation type="submission" date="2023-08" db="EMBL/GenBank/DDBJ databases">
        <authorList>
            <person name="Audoor S."/>
            <person name="Bilcke G."/>
        </authorList>
    </citation>
    <scope>NUCLEOTIDE SEQUENCE</scope>
</reference>
<keyword evidence="2" id="KW-0689">Ribosomal protein</keyword>
<dbReference type="PANTHER" id="PTHR12934">
    <property type="entry name" value="50S RIBOSOMAL PROTEIN L15"/>
    <property type="match status" value="1"/>
</dbReference>
<evidence type="ECO:0000259" key="5">
    <source>
        <dbReference type="Pfam" id="PF00828"/>
    </source>
</evidence>
<feature type="region of interest" description="Disordered" evidence="4">
    <location>
        <begin position="50"/>
        <end position="81"/>
    </location>
</feature>
<evidence type="ECO:0000256" key="3">
    <source>
        <dbReference type="ARBA" id="ARBA00023274"/>
    </source>
</evidence>
<organism evidence="6 7">
    <name type="scientific">Cylindrotheca closterium</name>
    <dbReference type="NCBI Taxonomy" id="2856"/>
    <lineage>
        <taxon>Eukaryota</taxon>
        <taxon>Sar</taxon>
        <taxon>Stramenopiles</taxon>
        <taxon>Ochrophyta</taxon>
        <taxon>Bacillariophyta</taxon>
        <taxon>Bacillariophyceae</taxon>
        <taxon>Bacillariophycidae</taxon>
        <taxon>Bacillariales</taxon>
        <taxon>Bacillariaceae</taxon>
        <taxon>Cylindrotheca</taxon>
    </lineage>
</organism>
<keyword evidence="3" id="KW-0687">Ribonucleoprotein</keyword>
<evidence type="ECO:0000313" key="6">
    <source>
        <dbReference type="EMBL" id="CAJ1959351.1"/>
    </source>
</evidence>
<dbReference type="InterPro" id="IPR030878">
    <property type="entry name" value="Ribosomal_uL15"/>
</dbReference>
<keyword evidence="7" id="KW-1185">Reference proteome</keyword>
<dbReference type="InterPro" id="IPR021131">
    <property type="entry name" value="Ribosomal_uL15/eL18"/>
</dbReference>
<dbReference type="GO" id="GO:0005762">
    <property type="term" value="C:mitochondrial large ribosomal subunit"/>
    <property type="evidence" value="ECO:0007669"/>
    <property type="project" value="TreeGrafter"/>
</dbReference>
<dbReference type="EMBL" id="CAKOGP040001992">
    <property type="protein sequence ID" value="CAJ1959351.1"/>
    <property type="molecule type" value="Genomic_DNA"/>
</dbReference>
<accession>A0AAD2G0U5</accession>
<dbReference type="HAMAP" id="MF_01341">
    <property type="entry name" value="Ribosomal_uL15"/>
    <property type="match status" value="1"/>
</dbReference>
<comment type="similarity">
    <text evidence="1">Belongs to the universal ribosomal protein uL15 family.</text>
</comment>
<comment type="caution">
    <text evidence="6">The sequence shown here is derived from an EMBL/GenBank/DDBJ whole genome shotgun (WGS) entry which is preliminary data.</text>
</comment>
<dbReference type="Gene3D" id="3.100.10.10">
    <property type="match status" value="1"/>
</dbReference>
<dbReference type="Proteomes" id="UP001295423">
    <property type="component" value="Unassembled WGS sequence"/>
</dbReference>
<evidence type="ECO:0000256" key="2">
    <source>
        <dbReference type="ARBA" id="ARBA00022980"/>
    </source>
</evidence>
<evidence type="ECO:0000256" key="1">
    <source>
        <dbReference type="ARBA" id="ARBA00007320"/>
    </source>
</evidence>
<name>A0AAD2G0U5_9STRA</name>
<dbReference type="SUPFAM" id="SSF52080">
    <property type="entry name" value="Ribosomal proteins L15p and L18e"/>
    <property type="match status" value="1"/>
</dbReference>